<dbReference type="Proteomes" id="UP000199534">
    <property type="component" value="Unassembled WGS sequence"/>
</dbReference>
<accession>A0A1I6HFE5</accession>
<feature type="compositionally biased region" description="Polar residues" evidence="1">
    <location>
        <begin position="218"/>
        <end position="227"/>
    </location>
</feature>
<proteinExistence type="predicted"/>
<dbReference type="STRING" id="400055.SAMN04490243_2680"/>
<name>A0A1I6HFE5_9FLAO</name>
<reference evidence="2 3" key="1">
    <citation type="submission" date="2016-10" db="EMBL/GenBank/DDBJ databases">
        <authorList>
            <person name="de Groot N.N."/>
        </authorList>
    </citation>
    <scope>NUCLEOTIDE SEQUENCE [LARGE SCALE GENOMIC DNA]</scope>
    <source>
        <strain evidence="2 3">DSM 21019</strain>
    </source>
</reference>
<evidence type="ECO:0000313" key="2">
    <source>
        <dbReference type="EMBL" id="SFR53169.1"/>
    </source>
</evidence>
<keyword evidence="3" id="KW-1185">Reference proteome</keyword>
<feature type="region of interest" description="Disordered" evidence="1">
    <location>
        <begin position="215"/>
        <end position="234"/>
    </location>
</feature>
<feature type="compositionally biased region" description="Polar residues" evidence="1">
    <location>
        <begin position="162"/>
        <end position="173"/>
    </location>
</feature>
<dbReference type="OrthoDB" id="4312432at2"/>
<dbReference type="RefSeq" id="WP_092983084.1">
    <property type="nucleotide sequence ID" value="NZ_FOYQ01000002.1"/>
</dbReference>
<sequence>MAKSNSGRSGKGGGSYSQQTSTKGRSSRQRNSGGKGNYSHRDDSYENPPPAKGGGGYQDNYANDNYEYGGQGKGGSGYQDDYGNDNYGSNDGGYSDAYSKGNSHSNDSYDNQDSGYTSNYNDGGYNDYQEDNSGHGSYSKQGYSENEPINDPPPYEDYDSGVSKQSGGQSESYSAKGGGDTTPEADMVFTEEEVYGDSSNDSDADMEFTENEVYGYQGDNNRSQGNEWNRRRGPRAGETLMGHEIRMINRNGSQRPAVTIDDRVYFITRYGSKRGIFYGGRADQTRSIIRSIAQSSQGPDSAFMQKAIQSYTVLGEGGFSSINTYDNMIFTLGTGLAGRRLNRYLQGLRGTPLGDALNQISYFRGLRFNGSERIRLDIEAIHQVVMLFESQQHASLVGEKSVEDYLQNSLKISHSRNRQNIRQWVVDSNVRPEIMGIAAYLCHGRPRYTPVPLNDVARAVRAGGSNLSAQLAALLKLHAQRICEDRDPSRVGGGPSGRQAAAAATRRLPNKVPHFVHAMRASGESNFQFNYDAARSVLPCINPRSWRTTSTRPQGLYLEHEGRYYALGSRIS</sequence>
<feature type="compositionally biased region" description="Low complexity" evidence="1">
    <location>
        <begin position="78"/>
        <end position="96"/>
    </location>
</feature>
<feature type="compositionally biased region" description="Polar residues" evidence="1">
    <location>
        <begin position="134"/>
        <end position="144"/>
    </location>
</feature>
<feature type="region of interest" description="Disordered" evidence="1">
    <location>
        <begin position="1"/>
        <end position="184"/>
    </location>
</feature>
<protein>
    <submittedName>
        <fullName evidence="2">Uncharacterized protein</fullName>
    </submittedName>
</protein>
<gene>
    <name evidence="2" type="ORF">SAMN04490243_2680</name>
</gene>
<organism evidence="2 3">
    <name type="scientific">Robiginitalea myxolifaciens</name>
    <dbReference type="NCBI Taxonomy" id="400055"/>
    <lineage>
        <taxon>Bacteria</taxon>
        <taxon>Pseudomonadati</taxon>
        <taxon>Bacteroidota</taxon>
        <taxon>Flavobacteriia</taxon>
        <taxon>Flavobacteriales</taxon>
        <taxon>Flavobacteriaceae</taxon>
        <taxon>Robiginitalea</taxon>
    </lineage>
</organism>
<evidence type="ECO:0000256" key="1">
    <source>
        <dbReference type="SAM" id="MobiDB-lite"/>
    </source>
</evidence>
<dbReference type="EMBL" id="FOYQ01000002">
    <property type="protein sequence ID" value="SFR53169.1"/>
    <property type="molecule type" value="Genomic_DNA"/>
</dbReference>
<feature type="region of interest" description="Disordered" evidence="1">
    <location>
        <begin position="486"/>
        <end position="506"/>
    </location>
</feature>
<evidence type="ECO:0000313" key="3">
    <source>
        <dbReference type="Proteomes" id="UP000199534"/>
    </source>
</evidence>
<dbReference type="AlphaFoldDB" id="A0A1I6HFE5"/>
<feature type="compositionally biased region" description="Polar residues" evidence="1">
    <location>
        <begin position="100"/>
        <end position="121"/>
    </location>
</feature>